<dbReference type="Gene3D" id="3.40.190.10">
    <property type="entry name" value="Periplasmic binding protein-like II"/>
    <property type="match status" value="1"/>
</dbReference>
<gene>
    <name evidence="2" type="ORF">OLMES_5432</name>
</gene>
<protein>
    <submittedName>
        <fullName evidence="2">ABC-type phosphate transport system, periplasmic component</fullName>
    </submittedName>
</protein>
<sequence>MKLSSISRRIFSHFTAILVLCFSGASFADVAIVINPGKDVTLNEKDISRIFLAKVKTFPDGTEIVPVDLPLTSAQRQLINSNLINKTESQVRAYWSKLVFTGKGLPPKELESQEAVKQMIASNANVIGYIDAALVDDTVKVVTIIK</sequence>
<dbReference type="AlphaFoldDB" id="A0A1Y0IFW8"/>
<dbReference type="KEGG" id="ome:OLMES_5432"/>
<evidence type="ECO:0000313" key="2">
    <source>
        <dbReference type="EMBL" id="ARU59412.1"/>
    </source>
</evidence>
<evidence type="ECO:0000256" key="1">
    <source>
        <dbReference type="SAM" id="SignalP"/>
    </source>
</evidence>
<feature type="chain" id="PRO_5012778911" evidence="1">
    <location>
        <begin position="29"/>
        <end position="146"/>
    </location>
</feature>
<organism evidence="2 3">
    <name type="scientific">Oleiphilus messinensis</name>
    <dbReference type="NCBI Taxonomy" id="141451"/>
    <lineage>
        <taxon>Bacteria</taxon>
        <taxon>Pseudomonadati</taxon>
        <taxon>Pseudomonadota</taxon>
        <taxon>Gammaproteobacteria</taxon>
        <taxon>Oceanospirillales</taxon>
        <taxon>Oleiphilaceae</taxon>
        <taxon>Oleiphilus</taxon>
    </lineage>
</organism>
<reference evidence="2 3" key="1">
    <citation type="submission" date="2017-05" db="EMBL/GenBank/DDBJ databases">
        <title>Genomic insights into alkan degradation activity of Oleiphilus messinensis.</title>
        <authorList>
            <person name="Kozyavkin S.A."/>
            <person name="Slesarev A.I."/>
            <person name="Golyshin P.N."/>
            <person name="Korzhenkov A."/>
            <person name="Golyshina O.N."/>
            <person name="Toshchakov S.V."/>
        </authorList>
    </citation>
    <scope>NUCLEOTIDE SEQUENCE [LARGE SCALE GENOMIC DNA]</scope>
    <source>
        <strain evidence="2 3">ME102</strain>
    </source>
</reference>
<proteinExistence type="predicted"/>
<accession>A0A1Y0IFW8</accession>
<dbReference type="EMBL" id="CP021425">
    <property type="protein sequence ID" value="ARU59412.1"/>
    <property type="molecule type" value="Genomic_DNA"/>
</dbReference>
<evidence type="ECO:0000313" key="3">
    <source>
        <dbReference type="Proteomes" id="UP000196027"/>
    </source>
</evidence>
<name>A0A1Y0IFW8_9GAMM</name>
<keyword evidence="1" id="KW-0732">Signal</keyword>
<feature type="signal peptide" evidence="1">
    <location>
        <begin position="1"/>
        <end position="28"/>
    </location>
</feature>
<dbReference type="RefSeq" id="WP_198343148.1">
    <property type="nucleotide sequence ID" value="NZ_CP021425.1"/>
</dbReference>
<dbReference type="Proteomes" id="UP000196027">
    <property type="component" value="Chromosome"/>
</dbReference>
<dbReference type="SUPFAM" id="SSF53850">
    <property type="entry name" value="Periplasmic binding protein-like II"/>
    <property type="match status" value="1"/>
</dbReference>
<keyword evidence="3" id="KW-1185">Reference proteome</keyword>